<protein>
    <recommendedName>
        <fullName evidence="2">DUF4126 domain-containing protein</fullName>
    </recommendedName>
</protein>
<proteinExistence type="predicted"/>
<accession>A0A6J4VI20</accession>
<dbReference type="EMBL" id="CADCWK010000419">
    <property type="protein sequence ID" value="CAA9579193.1"/>
    <property type="molecule type" value="Genomic_DNA"/>
</dbReference>
<organism evidence="1">
    <name type="scientific">uncultured Thermomicrobiales bacterium</name>
    <dbReference type="NCBI Taxonomy" id="1645740"/>
    <lineage>
        <taxon>Bacteria</taxon>
        <taxon>Pseudomonadati</taxon>
        <taxon>Thermomicrobiota</taxon>
        <taxon>Thermomicrobia</taxon>
        <taxon>Thermomicrobiales</taxon>
        <taxon>environmental samples</taxon>
    </lineage>
</organism>
<evidence type="ECO:0000313" key="1">
    <source>
        <dbReference type="EMBL" id="CAA9579193.1"/>
    </source>
</evidence>
<gene>
    <name evidence="1" type="ORF">AVDCRST_MAG33-3414</name>
</gene>
<dbReference type="AlphaFoldDB" id="A0A6J4VI20"/>
<reference evidence="1" key="1">
    <citation type="submission" date="2020-02" db="EMBL/GenBank/DDBJ databases">
        <authorList>
            <person name="Meier V. D."/>
        </authorList>
    </citation>
    <scope>NUCLEOTIDE SEQUENCE</scope>
    <source>
        <strain evidence="1">AVDCRST_MAG33</strain>
    </source>
</reference>
<sequence>MPHSTRIIVNTLTRTFAIGIAAGLRSQVPGAALTQALRDGNLGRGRGRLWSTLRRDRSRQIALVSMVGEMVGDKLPVTPSRTEAPSNIGRIGIGAVSGALVASGLGARSGGLVFAALSGAAGAVVGTWGGYHARKGIVESSGLPDLPIALVEDIAAVTIARLAVAREL</sequence>
<evidence type="ECO:0008006" key="2">
    <source>
        <dbReference type="Google" id="ProtNLM"/>
    </source>
</evidence>
<name>A0A6J4VI20_9BACT</name>